<dbReference type="Proteomes" id="UP000594262">
    <property type="component" value="Unplaced"/>
</dbReference>
<accession>A0A7M5X5N8</accession>
<keyword evidence="3" id="KW-1185">Reference proteome</keyword>
<reference evidence="2" key="1">
    <citation type="submission" date="2021-01" db="UniProtKB">
        <authorList>
            <consortium name="EnsemblMetazoa"/>
        </authorList>
    </citation>
    <scope>IDENTIFICATION</scope>
</reference>
<proteinExistence type="predicted"/>
<feature type="compositionally biased region" description="Basic and acidic residues" evidence="1">
    <location>
        <begin position="124"/>
        <end position="137"/>
    </location>
</feature>
<evidence type="ECO:0000313" key="2">
    <source>
        <dbReference type="EnsemblMetazoa" id="CLYHEMP018145.1"/>
    </source>
</evidence>
<dbReference type="EnsemblMetazoa" id="CLYHEMT018145.1">
    <property type="protein sequence ID" value="CLYHEMP018145.1"/>
    <property type="gene ID" value="CLYHEMG018145"/>
</dbReference>
<evidence type="ECO:0000313" key="3">
    <source>
        <dbReference type="Proteomes" id="UP000594262"/>
    </source>
</evidence>
<organism evidence="2 3">
    <name type="scientific">Clytia hemisphaerica</name>
    <dbReference type="NCBI Taxonomy" id="252671"/>
    <lineage>
        <taxon>Eukaryota</taxon>
        <taxon>Metazoa</taxon>
        <taxon>Cnidaria</taxon>
        <taxon>Hydrozoa</taxon>
        <taxon>Hydroidolina</taxon>
        <taxon>Leptothecata</taxon>
        <taxon>Obeliida</taxon>
        <taxon>Clytiidae</taxon>
        <taxon>Clytia</taxon>
    </lineage>
</organism>
<protein>
    <submittedName>
        <fullName evidence="2">Uncharacterized protein</fullName>
    </submittedName>
</protein>
<feature type="compositionally biased region" description="Polar residues" evidence="1">
    <location>
        <begin position="271"/>
        <end position="288"/>
    </location>
</feature>
<feature type="region of interest" description="Disordered" evidence="1">
    <location>
        <begin position="254"/>
        <end position="300"/>
    </location>
</feature>
<dbReference type="AlphaFoldDB" id="A0A7M5X5N8"/>
<name>A0A7M5X5N8_9CNID</name>
<evidence type="ECO:0000256" key="1">
    <source>
        <dbReference type="SAM" id="MobiDB-lite"/>
    </source>
</evidence>
<feature type="region of interest" description="Disordered" evidence="1">
    <location>
        <begin position="114"/>
        <end position="160"/>
    </location>
</feature>
<sequence length="300" mass="34174">MIMIRELNEYFERFEREKEIKNLQPEDTYVCKIPVRLFELIKSSLRPGQPELDVIASKLDEKYDIAPEIPGFSHNEQKNREELDKLADQLKTTCAELKYIQTKDVKRHVVEYLAKKKRKRKTNSRKDKSKLGSEPKRPCYNSREVQPKSENLKSCQSKQGRLGRLGAQRVAQSMITTEESQALNHQNSLLLMNPPVRPSTHIPTDIHQNSYMSQVAGTNTGMDLEVENLSRFPYSFRGLEEALQQQNENVNNVDNNAGAGGGIPPMMPSLMKQSPSAATMQDYQQMQMSAAMRASPATDE</sequence>